<dbReference type="RefSeq" id="WP_014804447.1">
    <property type="nucleotide sequence ID" value="NC_018020.1"/>
</dbReference>
<dbReference type="AlphaFoldDB" id="I4B9J1"/>
<reference evidence="2 3" key="1">
    <citation type="submission" date="2012-06" db="EMBL/GenBank/DDBJ databases">
        <title>The complete chromosome of genome of Turneriella parva DSM 21527.</title>
        <authorList>
            <consortium name="US DOE Joint Genome Institute (JGI-PGF)"/>
            <person name="Lucas S."/>
            <person name="Han J."/>
            <person name="Lapidus A."/>
            <person name="Bruce D."/>
            <person name="Goodwin L."/>
            <person name="Pitluck S."/>
            <person name="Peters L."/>
            <person name="Kyrpides N."/>
            <person name="Mavromatis K."/>
            <person name="Ivanova N."/>
            <person name="Mikhailova N."/>
            <person name="Chertkov O."/>
            <person name="Detter J.C."/>
            <person name="Tapia R."/>
            <person name="Han C."/>
            <person name="Land M."/>
            <person name="Hauser L."/>
            <person name="Markowitz V."/>
            <person name="Cheng J.-F."/>
            <person name="Hugenholtz P."/>
            <person name="Woyke T."/>
            <person name="Wu D."/>
            <person name="Gronow S."/>
            <person name="Wellnitz S."/>
            <person name="Brambilla E."/>
            <person name="Klenk H.-P."/>
            <person name="Eisen J.A."/>
        </authorList>
    </citation>
    <scope>NUCLEOTIDE SEQUENCE [LARGE SCALE GENOMIC DNA]</scope>
    <source>
        <strain evidence="3">ATCC BAA-1111 / DSM 21527 / NCTC 11395 / H</strain>
    </source>
</reference>
<dbReference type="KEGG" id="tpx:Turpa_3310"/>
<evidence type="ECO:0000256" key="1">
    <source>
        <dbReference type="SAM" id="SignalP"/>
    </source>
</evidence>
<accession>I4B9J1</accession>
<name>I4B9J1_TURPD</name>
<feature type="chain" id="PRO_5003686058" description="Lipoprotein" evidence="1">
    <location>
        <begin position="18"/>
        <end position="180"/>
    </location>
</feature>
<sequence length="180" mass="20452">MKIRIALLFTLTCLSLARCGSYQVKKDAFQEKQPIVLSDKMGYIAFSYLGPTSGDPGRWLAHNTDKNEKISMYFSTELEPQLALFEVQPGNYSAIGLSGGRQLDFENPPVYAKLKNKWNVCAGCIAYIGQINYSFVSMPRQSTVYYKINNEFDTDSKELLKRFPEISRERLVNGLKNPLK</sequence>
<keyword evidence="1" id="KW-0732">Signal</keyword>
<evidence type="ECO:0008006" key="4">
    <source>
        <dbReference type="Google" id="ProtNLM"/>
    </source>
</evidence>
<dbReference type="EMBL" id="CP002959">
    <property type="protein sequence ID" value="AFM13948.1"/>
    <property type="molecule type" value="Genomic_DNA"/>
</dbReference>
<organism evidence="2 3">
    <name type="scientific">Turneriella parva (strain ATCC BAA-1111 / DSM 21527 / NCTC 11395 / H)</name>
    <name type="common">Leptospira parva</name>
    <dbReference type="NCBI Taxonomy" id="869212"/>
    <lineage>
        <taxon>Bacteria</taxon>
        <taxon>Pseudomonadati</taxon>
        <taxon>Spirochaetota</taxon>
        <taxon>Spirochaetia</taxon>
        <taxon>Leptospirales</taxon>
        <taxon>Leptospiraceae</taxon>
        <taxon>Turneriella</taxon>
    </lineage>
</organism>
<keyword evidence="3" id="KW-1185">Reference proteome</keyword>
<dbReference type="Proteomes" id="UP000006048">
    <property type="component" value="Chromosome"/>
</dbReference>
<gene>
    <name evidence="2" type="ordered locus">Turpa_3310</name>
</gene>
<dbReference type="HOGENOM" id="CLU_1495580_0_0_12"/>
<evidence type="ECO:0000313" key="3">
    <source>
        <dbReference type="Proteomes" id="UP000006048"/>
    </source>
</evidence>
<protein>
    <recommendedName>
        <fullName evidence="4">Lipoprotein</fullName>
    </recommendedName>
</protein>
<proteinExistence type="predicted"/>
<feature type="signal peptide" evidence="1">
    <location>
        <begin position="1"/>
        <end position="17"/>
    </location>
</feature>
<evidence type="ECO:0000313" key="2">
    <source>
        <dbReference type="EMBL" id="AFM13948.1"/>
    </source>
</evidence>